<feature type="region of interest" description="Disordered" evidence="1">
    <location>
        <begin position="114"/>
        <end position="221"/>
    </location>
</feature>
<feature type="compositionally biased region" description="Polar residues" evidence="1">
    <location>
        <begin position="317"/>
        <end position="338"/>
    </location>
</feature>
<proteinExistence type="predicted"/>
<dbReference type="SUPFAM" id="SSF56112">
    <property type="entry name" value="Protein kinase-like (PK-like)"/>
    <property type="match status" value="1"/>
</dbReference>
<organism evidence="2 3">
    <name type="scientific">Dovyalis caffra</name>
    <dbReference type="NCBI Taxonomy" id="77055"/>
    <lineage>
        <taxon>Eukaryota</taxon>
        <taxon>Viridiplantae</taxon>
        <taxon>Streptophyta</taxon>
        <taxon>Embryophyta</taxon>
        <taxon>Tracheophyta</taxon>
        <taxon>Spermatophyta</taxon>
        <taxon>Magnoliopsida</taxon>
        <taxon>eudicotyledons</taxon>
        <taxon>Gunneridae</taxon>
        <taxon>Pentapetalae</taxon>
        <taxon>rosids</taxon>
        <taxon>fabids</taxon>
        <taxon>Malpighiales</taxon>
        <taxon>Salicaceae</taxon>
        <taxon>Flacourtieae</taxon>
        <taxon>Dovyalis</taxon>
    </lineage>
</organism>
<dbReference type="Gene3D" id="1.10.510.10">
    <property type="entry name" value="Transferase(Phosphotransferase) domain 1"/>
    <property type="match status" value="1"/>
</dbReference>
<dbReference type="InterPro" id="IPR011009">
    <property type="entry name" value="Kinase-like_dom_sf"/>
</dbReference>
<protein>
    <submittedName>
        <fullName evidence="2">Uncharacterized protein</fullName>
    </submittedName>
</protein>
<name>A0AAV1S2L6_9ROSI</name>
<dbReference type="PANTHER" id="PTHR45621">
    <property type="entry name" value="OS01G0588500 PROTEIN-RELATED"/>
    <property type="match status" value="1"/>
</dbReference>
<gene>
    <name evidence="2" type="ORF">DCAF_LOCUS18318</name>
</gene>
<keyword evidence="3" id="KW-1185">Reference proteome</keyword>
<evidence type="ECO:0000313" key="3">
    <source>
        <dbReference type="Proteomes" id="UP001314170"/>
    </source>
</evidence>
<feature type="region of interest" description="Disordered" evidence="1">
    <location>
        <begin position="240"/>
        <end position="351"/>
    </location>
</feature>
<feature type="compositionally biased region" description="Basic and acidic residues" evidence="1">
    <location>
        <begin position="200"/>
        <end position="214"/>
    </location>
</feature>
<comment type="caution">
    <text evidence="2">The sequence shown here is derived from an EMBL/GenBank/DDBJ whole genome shotgun (WGS) entry which is preliminary data.</text>
</comment>
<evidence type="ECO:0000313" key="2">
    <source>
        <dbReference type="EMBL" id="CAK7345604.1"/>
    </source>
</evidence>
<dbReference type="AlphaFoldDB" id="A0AAV1S2L6"/>
<evidence type="ECO:0000256" key="1">
    <source>
        <dbReference type="SAM" id="MobiDB-lite"/>
    </source>
</evidence>
<reference evidence="2 3" key="1">
    <citation type="submission" date="2024-01" db="EMBL/GenBank/DDBJ databases">
        <authorList>
            <person name="Waweru B."/>
        </authorList>
    </citation>
    <scope>NUCLEOTIDE SEQUENCE [LARGE SCALE GENOMIC DNA]</scope>
</reference>
<sequence>MDPHYAMSGLRPFDRLRDKEQPLLQGEWAQTYLNNRFKLRGVMDSRLEGKYVTVQASEIAMLALRCLVSHPKHRPSMKEVAETLQKIQAHTNQKHLAMCHKAGHYSRSCDKISHVGGNSKLPNASEAKLKEKNSSTQSTVQQDNEASGIVTNTSCKNEKSSSIQSPPQQANQRDEANGIATNKSWHNHPRKTTAIGGDSKLPEARNATKKDKTSSKFTVQHVQTRNEAIGFRTSTCNNSQTKKLAGNSKLPDATNAKKKEKNSAAKSIVQQGEKRNETNGFGASTTRSKGPRKITTSNSELANASEVVKKKKASAPHPSTIQQDTKRNVASNGGTCTKSSRKIAGYKSNKP</sequence>
<feature type="compositionally biased region" description="Polar residues" evidence="1">
    <location>
        <begin position="134"/>
        <end position="171"/>
    </location>
</feature>
<accession>A0AAV1S2L6</accession>
<dbReference type="Proteomes" id="UP001314170">
    <property type="component" value="Unassembled WGS sequence"/>
</dbReference>
<dbReference type="EMBL" id="CAWUPB010001168">
    <property type="protein sequence ID" value="CAK7345604.1"/>
    <property type="molecule type" value="Genomic_DNA"/>
</dbReference>
<feature type="compositionally biased region" description="Polar residues" evidence="1">
    <location>
        <begin position="278"/>
        <end position="301"/>
    </location>
</feature>
<dbReference type="InterPro" id="IPR050823">
    <property type="entry name" value="Plant_Ser_Thr_Prot_Kinase"/>
</dbReference>